<gene>
    <name evidence="1" type="ORF">CVLEPA_LOCUS24183</name>
</gene>
<evidence type="ECO:0000313" key="1">
    <source>
        <dbReference type="EMBL" id="CAK8691479.1"/>
    </source>
</evidence>
<protein>
    <submittedName>
        <fullName evidence="1">Uncharacterized protein</fullName>
    </submittedName>
</protein>
<keyword evidence="2" id="KW-1185">Reference proteome</keyword>
<evidence type="ECO:0000313" key="2">
    <source>
        <dbReference type="Proteomes" id="UP001642483"/>
    </source>
</evidence>
<proteinExistence type="predicted"/>
<comment type="caution">
    <text evidence="1">The sequence shown here is derived from an EMBL/GenBank/DDBJ whole genome shotgun (WGS) entry which is preliminary data.</text>
</comment>
<accession>A0ABP0GI92</accession>
<name>A0ABP0GI92_CLALP</name>
<dbReference type="EMBL" id="CAWYQH010000119">
    <property type="protein sequence ID" value="CAK8691479.1"/>
    <property type="molecule type" value="Genomic_DNA"/>
</dbReference>
<reference evidence="1 2" key="1">
    <citation type="submission" date="2024-02" db="EMBL/GenBank/DDBJ databases">
        <authorList>
            <person name="Daric V."/>
            <person name="Darras S."/>
        </authorList>
    </citation>
    <scope>NUCLEOTIDE SEQUENCE [LARGE SCALE GENOMIC DNA]</scope>
</reference>
<organism evidence="1 2">
    <name type="scientific">Clavelina lepadiformis</name>
    <name type="common">Light-bulb sea squirt</name>
    <name type="synonym">Ascidia lepadiformis</name>
    <dbReference type="NCBI Taxonomy" id="159417"/>
    <lineage>
        <taxon>Eukaryota</taxon>
        <taxon>Metazoa</taxon>
        <taxon>Chordata</taxon>
        <taxon>Tunicata</taxon>
        <taxon>Ascidiacea</taxon>
        <taxon>Aplousobranchia</taxon>
        <taxon>Clavelinidae</taxon>
        <taxon>Clavelina</taxon>
    </lineage>
</organism>
<dbReference type="Proteomes" id="UP001642483">
    <property type="component" value="Unassembled WGS sequence"/>
</dbReference>
<sequence length="100" mass="11751">MKSSIVCVYAKFAVWYLDEPCAYHQTPHFPLLGPSTTTNLVFSPLLFLCNDSVVFETSYDCKYFLKYFSRFVFKFFPNEESCCLVKIIDINYCKKLKNCH</sequence>